<name>A0A6A6JBP9_WESOR</name>
<dbReference type="PANTHER" id="PTHR45747">
    <property type="entry name" value="HISTONE-LYSINE N-METHYLTRANSFERASE E(Z)"/>
    <property type="match status" value="1"/>
</dbReference>
<dbReference type="Gene3D" id="2.170.270.10">
    <property type="entry name" value="SET domain"/>
    <property type="match status" value="1"/>
</dbReference>
<evidence type="ECO:0000256" key="1">
    <source>
        <dbReference type="ARBA" id="ARBA00022603"/>
    </source>
</evidence>
<dbReference type="GO" id="GO:0031507">
    <property type="term" value="P:heterochromatin formation"/>
    <property type="evidence" value="ECO:0007669"/>
    <property type="project" value="TreeGrafter"/>
</dbReference>
<keyword evidence="4" id="KW-0805">Transcription regulation</keyword>
<dbReference type="InterPro" id="IPR045318">
    <property type="entry name" value="EZH1/2-like"/>
</dbReference>
<dbReference type="Proteomes" id="UP000800097">
    <property type="component" value="Unassembled WGS sequence"/>
</dbReference>
<feature type="region of interest" description="Disordered" evidence="6">
    <location>
        <begin position="1"/>
        <end position="98"/>
    </location>
</feature>
<dbReference type="InterPro" id="IPR026489">
    <property type="entry name" value="CXC_dom"/>
</dbReference>
<evidence type="ECO:0000256" key="4">
    <source>
        <dbReference type="ARBA" id="ARBA00023015"/>
    </source>
</evidence>
<dbReference type="InterPro" id="IPR046341">
    <property type="entry name" value="SET_dom_sf"/>
</dbReference>
<dbReference type="SMART" id="SM00317">
    <property type="entry name" value="SET"/>
    <property type="match status" value="1"/>
</dbReference>
<dbReference type="GO" id="GO:0003682">
    <property type="term" value="F:chromatin binding"/>
    <property type="evidence" value="ECO:0007669"/>
    <property type="project" value="TreeGrafter"/>
</dbReference>
<dbReference type="EMBL" id="ML986508">
    <property type="protein sequence ID" value="KAF2273715.1"/>
    <property type="molecule type" value="Genomic_DNA"/>
</dbReference>
<sequence length="965" mass="107350">MDRHRYQKGTSLDPIILDDDGDGETHGDECAHSHSSGLRLMSQLPTRDGQSAGQSESTIASKDALASGPADQRQTPTTGRHEKRIVSEPHHSAGALREVGPDLQKVFVEKLPQGLPQDRRSTLEQKTGLISEATVEACLLKHLTALHEEHAITVKEAMERSRMSLFSRPSSPAETAQQIDPFADMPSVVVGGDPTDKGSKASTPIYITSFESSAKSIPFHRRHLSFPQSALAENNWKLDVIPYFDDDNDKSKHALFWEELKDKYDVSDIKNRSADGLRALRYDFHHRCVEAVFEEVGVNWESTLFWFLAPGKKLRRIFASSTPNQEREEEFKAYLHNRHECEESEKRSRKEWAAILARLPAPAYQTLWACALVCKPFKRHWFSMWELAQRSQPAEMHLRNTYLLSENASQLEKTNQFLTGICGVCYQFDCLLHGELVEDAKPSKKHNSAGRAEAHDSKKQGQEYFEISIVDPVVNYKRIVNARIRIPSRSTSAKFNVRNWLHTGEWESRETFFPCDHPGSCKDARCRCFMNNILCEKTCGCAERCRRRYPGCSCAQNGSGDVCGASTSCECRQLKRECDADVCGGCGAAEVLDPRNREEEDVGVSRCCNVDIQRGVPKKTLAGQSTLHGIGLFTAENVEKGDFLGEYTGDLITVAEGDRRGTIYPYQGLEYLFQLNRNQEIDATRAGSNIRFINCSPKALANCEVRVLLCNTVLRIGCFANRNLGPATELLFDYNYPDDKMQTFVQPKGVASPVKEHSAAPQQVDIGSSVTQHKLSAGKSAGARVVTKPKSLPKASSSTKNINGARKSGMAREVGLRDEATPVADTNTNQTTIRVQSKSSSTNFNTLEKNSRRCPGDDDDDDDDEEYVDETPSESGDSYVDATPSETDDTDHNEANANRHHPSRRSLGARTSSESRKPLPAQTAVTTTSAAPKALHARKSAPLQPRHNIICGQKRKRHNEDDALS</sequence>
<protein>
    <recommendedName>
        <fullName evidence="11">SET domain-containing protein</fullName>
    </recommendedName>
</protein>
<dbReference type="PROSITE" id="PS51633">
    <property type="entry name" value="CXC"/>
    <property type="match status" value="1"/>
</dbReference>
<feature type="compositionally biased region" description="Acidic residues" evidence="6">
    <location>
        <begin position="857"/>
        <end position="872"/>
    </location>
</feature>
<accession>A0A6A6JBP9</accession>
<dbReference type="GO" id="GO:0032259">
    <property type="term" value="P:methylation"/>
    <property type="evidence" value="ECO:0007669"/>
    <property type="project" value="UniProtKB-KW"/>
</dbReference>
<dbReference type="Pfam" id="PF00856">
    <property type="entry name" value="SET"/>
    <property type="match status" value="1"/>
</dbReference>
<dbReference type="SUPFAM" id="SSF82199">
    <property type="entry name" value="SET domain"/>
    <property type="match status" value="1"/>
</dbReference>
<keyword evidence="3" id="KW-0949">S-adenosyl-L-methionine</keyword>
<dbReference type="RefSeq" id="XP_033651254.1">
    <property type="nucleotide sequence ID" value="XM_033796518.1"/>
</dbReference>
<dbReference type="PANTHER" id="PTHR45747:SF4">
    <property type="entry name" value="HISTONE-LYSINE N-METHYLTRANSFERASE E(Z)"/>
    <property type="match status" value="1"/>
</dbReference>
<evidence type="ECO:0000313" key="10">
    <source>
        <dbReference type="Proteomes" id="UP000800097"/>
    </source>
</evidence>
<feature type="compositionally biased region" description="Polar residues" evidence="6">
    <location>
        <begin position="824"/>
        <end position="848"/>
    </location>
</feature>
<feature type="region of interest" description="Disordered" evidence="6">
    <location>
        <begin position="773"/>
        <end position="965"/>
    </location>
</feature>
<dbReference type="OrthoDB" id="6141102at2759"/>
<feature type="compositionally biased region" description="Polar residues" evidence="6">
    <location>
        <begin position="43"/>
        <end position="60"/>
    </location>
</feature>
<evidence type="ECO:0000256" key="5">
    <source>
        <dbReference type="ARBA" id="ARBA00023163"/>
    </source>
</evidence>
<evidence type="ECO:0000313" key="9">
    <source>
        <dbReference type="EMBL" id="KAF2273715.1"/>
    </source>
</evidence>
<proteinExistence type="predicted"/>
<feature type="domain" description="SET" evidence="7">
    <location>
        <begin position="600"/>
        <end position="735"/>
    </location>
</feature>
<dbReference type="GeneID" id="54549693"/>
<evidence type="ECO:0000259" key="7">
    <source>
        <dbReference type="PROSITE" id="PS50280"/>
    </source>
</evidence>
<keyword evidence="10" id="KW-1185">Reference proteome</keyword>
<feature type="domain" description="CXC" evidence="8">
    <location>
        <begin position="483"/>
        <end position="603"/>
    </location>
</feature>
<keyword evidence="2" id="KW-0808">Transferase</keyword>
<evidence type="ECO:0000256" key="3">
    <source>
        <dbReference type="ARBA" id="ARBA00022691"/>
    </source>
</evidence>
<organism evidence="9 10">
    <name type="scientific">Westerdykella ornata</name>
    <dbReference type="NCBI Taxonomy" id="318751"/>
    <lineage>
        <taxon>Eukaryota</taxon>
        <taxon>Fungi</taxon>
        <taxon>Dikarya</taxon>
        <taxon>Ascomycota</taxon>
        <taxon>Pezizomycotina</taxon>
        <taxon>Dothideomycetes</taxon>
        <taxon>Pleosporomycetidae</taxon>
        <taxon>Pleosporales</taxon>
        <taxon>Sporormiaceae</taxon>
        <taxon>Westerdykella</taxon>
    </lineage>
</organism>
<gene>
    <name evidence="9" type="ORF">EI97DRAFT_403864</name>
</gene>
<keyword evidence="1" id="KW-0489">Methyltransferase</keyword>
<evidence type="ECO:0000256" key="6">
    <source>
        <dbReference type="SAM" id="MobiDB-lite"/>
    </source>
</evidence>
<feature type="compositionally biased region" description="Basic and acidic residues" evidence="6">
    <location>
        <begin position="23"/>
        <end position="32"/>
    </location>
</feature>
<dbReference type="PROSITE" id="PS50280">
    <property type="entry name" value="SET"/>
    <property type="match status" value="1"/>
</dbReference>
<evidence type="ECO:0000259" key="8">
    <source>
        <dbReference type="PROSITE" id="PS51633"/>
    </source>
</evidence>
<evidence type="ECO:0008006" key="11">
    <source>
        <dbReference type="Google" id="ProtNLM"/>
    </source>
</evidence>
<dbReference type="GO" id="GO:0046976">
    <property type="term" value="F:histone H3K27 methyltransferase activity"/>
    <property type="evidence" value="ECO:0007669"/>
    <property type="project" value="TreeGrafter"/>
</dbReference>
<evidence type="ECO:0000256" key="2">
    <source>
        <dbReference type="ARBA" id="ARBA00022679"/>
    </source>
</evidence>
<keyword evidence="5" id="KW-0804">Transcription</keyword>
<reference evidence="9" key="1">
    <citation type="journal article" date="2020" name="Stud. Mycol.">
        <title>101 Dothideomycetes genomes: a test case for predicting lifestyles and emergence of pathogens.</title>
        <authorList>
            <person name="Haridas S."/>
            <person name="Albert R."/>
            <person name="Binder M."/>
            <person name="Bloem J."/>
            <person name="Labutti K."/>
            <person name="Salamov A."/>
            <person name="Andreopoulos B."/>
            <person name="Baker S."/>
            <person name="Barry K."/>
            <person name="Bills G."/>
            <person name="Bluhm B."/>
            <person name="Cannon C."/>
            <person name="Castanera R."/>
            <person name="Culley D."/>
            <person name="Daum C."/>
            <person name="Ezra D."/>
            <person name="Gonzalez J."/>
            <person name="Henrissat B."/>
            <person name="Kuo A."/>
            <person name="Liang C."/>
            <person name="Lipzen A."/>
            <person name="Lutzoni F."/>
            <person name="Magnuson J."/>
            <person name="Mondo S."/>
            <person name="Nolan M."/>
            <person name="Ohm R."/>
            <person name="Pangilinan J."/>
            <person name="Park H.-J."/>
            <person name="Ramirez L."/>
            <person name="Alfaro M."/>
            <person name="Sun H."/>
            <person name="Tritt A."/>
            <person name="Yoshinaga Y."/>
            <person name="Zwiers L.-H."/>
            <person name="Turgeon B."/>
            <person name="Goodwin S."/>
            <person name="Spatafora J."/>
            <person name="Crous P."/>
            <person name="Grigoriev I."/>
        </authorList>
    </citation>
    <scope>NUCLEOTIDE SEQUENCE</scope>
    <source>
        <strain evidence="9">CBS 379.55</strain>
    </source>
</reference>
<dbReference type="InterPro" id="IPR001214">
    <property type="entry name" value="SET_dom"/>
</dbReference>
<dbReference type="AlphaFoldDB" id="A0A6A6JBP9"/>
<dbReference type="GO" id="GO:0005634">
    <property type="term" value="C:nucleus"/>
    <property type="evidence" value="ECO:0007669"/>
    <property type="project" value="TreeGrafter"/>
</dbReference>